<dbReference type="InterPro" id="IPR020006">
    <property type="entry name" value="FlhF"/>
</dbReference>
<dbReference type="FunFam" id="3.40.50.300:FF:000695">
    <property type="entry name" value="Flagellar biosynthesis regulator FlhF"/>
    <property type="match status" value="1"/>
</dbReference>
<dbReference type="GO" id="GO:0005886">
    <property type="term" value="C:plasma membrane"/>
    <property type="evidence" value="ECO:0007669"/>
    <property type="project" value="UniProtKB-SubCell"/>
</dbReference>
<evidence type="ECO:0000313" key="18">
    <source>
        <dbReference type="Proteomes" id="UP000273145"/>
    </source>
</evidence>
<dbReference type="Proteomes" id="UP000273145">
    <property type="component" value="Chromosome"/>
</dbReference>
<dbReference type="PANTHER" id="PTHR43134">
    <property type="entry name" value="SIGNAL RECOGNITION PARTICLE RECEPTOR SUBUNIT ALPHA"/>
    <property type="match status" value="1"/>
</dbReference>
<keyword evidence="9" id="KW-0342">GTP-binding</keyword>
<feature type="domain" description="SRP54-type proteins GTP-binding" evidence="16">
    <location>
        <begin position="271"/>
        <end position="462"/>
    </location>
</feature>
<dbReference type="GO" id="GO:0044781">
    <property type="term" value="P:bacterial-type flagellum organization"/>
    <property type="evidence" value="ECO:0007669"/>
    <property type="project" value="UniProtKB-UniRule"/>
</dbReference>
<evidence type="ECO:0000259" key="16">
    <source>
        <dbReference type="SMART" id="SM00962"/>
    </source>
</evidence>
<keyword evidence="6" id="KW-0547">Nucleotide-binding</keyword>
<dbReference type="InterPro" id="IPR047040">
    <property type="entry name" value="FlhF__GTPase_dom"/>
</dbReference>
<dbReference type="AlphaFoldDB" id="A0A3Q8SCX0"/>
<dbReference type="Pfam" id="PF00448">
    <property type="entry name" value="SRP54"/>
    <property type="match status" value="1"/>
</dbReference>
<dbReference type="GO" id="GO:0015031">
    <property type="term" value="P:protein transport"/>
    <property type="evidence" value="ECO:0007669"/>
    <property type="project" value="UniProtKB-KW"/>
</dbReference>
<reference evidence="17 18" key="1">
    <citation type="submission" date="2018-11" db="EMBL/GenBank/DDBJ databases">
        <title>Genome sequencing of Paenibacillus lentus DSM25539(T).</title>
        <authorList>
            <person name="Kook J.-K."/>
            <person name="Park S.-N."/>
            <person name="Lim Y.K."/>
        </authorList>
    </citation>
    <scope>NUCLEOTIDE SEQUENCE [LARGE SCALE GENOMIC DNA]</scope>
    <source>
        <strain evidence="17 18">DSM 25539</strain>
    </source>
</reference>
<evidence type="ECO:0000256" key="4">
    <source>
        <dbReference type="ARBA" id="ARBA00022448"/>
    </source>
</evidence>
<evidence type="ECO:0000256" key="8">
    <source>
        <dbReference type="ARBA" id="ARBA00022927"/>
    </source>
</evidence>
<evidence type="ECO:0000256" key="14">
    <source>
        <dbReference type="SAM" id="MobiDB-lite"/>
    </source>
</evidence>
<dbReference type="SMART" id="SM00382">
    <property type="entry name" value="AAA"/>
    <property type="match status" value="1"/>
</dbReference>
<gene>
    <name evidence="17" type="primary">flhF</name>
    <name evidence="17" type="ORF">EIM92_17750</name>
</gene>
<evidence type="ECO:0000256" key="11">
    <source>
        <dbReference type="ARBA" id="ARBA00023225"/>
    </source>
</evidence>
<dbReference type="GO" id="GO:0003924">
    <property type="term" value="F:GTPase activity"/>
    <property type="evidence" value="ECO:0007669"/>
    <property type="project" value="UniProtKB-UniRule"/>
</dbReference>
<dbReference type="KEGG" id="plen:EIM92_17750"/>
<dbReference type="InterPro" id="IPR000897">
    <property type="entry name" value="SRP54_GTPase_dom"/>
</dbReference>
<dbReference type="SUPFAM" id="SSF52540">
    <property type="entry name" value="P-loop containing nucleoside triphosphate hydrolases"/>
    <property type="match status" value="1"/>
</dbReference>
<evidence type="ECO:0000256" key="10">
    <source>
        <dbReference type="ARBA" id="ARBA00023136"/>
    </source>
</evidence>
<feature type="domain" description="AAA+ ATPase" evidence="15">
    <location>
        <begin position="270"/>
        <end position="465"/>
    </location>
</feature>
<keyword evidence="7" id="KW-1005">Bacterial flagellum biogenesis</keyword>
<accession>A0A3Q8SCX0</accession>
<keyword evidence="18" id="KW-1185">Reference proteome</keyword>
<organism evidence="17 18">
    <name type="scientific">Paenibacillus lentus</name>
    <dbReference type="NCBI Taxonomy" id="1338368"/>
    <lineage>
        <taxon>Bacteria</taxon>
        <taxon>Bacillati</taxon>
        <taxon>Bacillota</taxon>
        <taxon>Bacilli</taxon>
        <taxon>Bacillales</taxon>
        <taxon>Paenibacillaceae</taxon>
        <taxon>Paenibacillus</taxon>
    </lineage>
</organism>
<dbReference type="NCBIfam" id="TIGR03499">
    <property type="entry name" value="FlhF"/>
    <property type="match status" value="1"/>
</dbReference>
<evidence type="ECO:0000256" key="5">
    <source>
        <dbReference type="ARBA" id="ARBA00022475"/>
    </source>
</evidence>
<evidence type="ECO:0000256" key="6">
    <source>
        <dbReference type="ARBA" id="ARBA00022741"/>
    </source>
</evidence>
<keyword evidence="17" id="KW-0966">Cell projection</keyword>
<sequence>MRVKRYIVDTMPDAMQKIRDELGKDAVILSTKEMKIGGFLGMFQKKKIEVIAASESKESTVPKGQPSRTVVPAPSIPSIAPQSVPQAYRKSTLMMSQHADEGQPSSKMEDKDGFEDNRLSAAVLAAGKEDVTLSEMEHSTLLMQNANSTKLSVVGEKRHESTLSVQPNHTRGDTREDRLFIEIEQMKMLMSKLARFQEGLPELPEPLSEVKERLLEQEVSEELVDLWIDTTYKAWEHSEMTLSDEELISSVRISAQSFMEDRIDNGIEDGTRVVYIVGPTGVGKTTTIAKLAADQIFRLRKKVGFITADTYRISAIEQLRTYASILNVPLEVVQSPGDVQRAMQRLQHCDLILMDTAGRNYLNELYVAELHSLLNPMEQSETYLVLSLTSKSRDMKRITEHFSKYGIQKVIFTKLDETESVGPIYNLLHEYPVQVSYVTNGQNVPDDLLPANNELFTDMLLGAKRT</sequence>
<dbReference type="GO" id="GO:0005525">
    <property type="term" value="F:GTP binding"/>
    <property type="evidence" value="ECO:0007669"/>
    <property type="project" value="UniProtKB-UniRule"/>
</dbReference>
<comment type="function">
    <text evidence="12">Necessary for flagellar biosynthesis. May be involved in translocation of the flagellum.</text>
</comment>
<evidence type="ECO:0000256" key="3">
    <source>
        <dbReference type="ARBA" id="ARBA00014919"/>
    </source>
</evidence>
<keyword evidence="5" id="KW-1003">Cell membrane</keyword>
<dbReference type="GO" id="GO:0006614">
    <property type="term" value="P:SRP-dependent cotranslational protein targeting to membrane"/>
    <property type="evidence" value="ECO:0007669"/>
    <property type="project" value="UniProtKB-UniRule"/>
</dbReference>
<feature type="region of interest" description="Disordered" evidence="14">
    <location>
        <begin position="57"/>
        <end position="78"/>
    </location>
</feature>
<dbReference type="PANTHER" id="PTHR43134:SF3">
    <property type="entry name" value="FLAGELLAR BIOSYNTHESIS PROTEIN FLHF"/>
    <property type="match status" value="1"/>
</dbReference>
<dbReference type="Gene3D" id="1.20.120.1380">
    <property type="entry name" value="Flagellar FlhF biosynthesis protein, N domain"/>
    <property type="match status" value="1"/>
</dbReference>
<evidence type="ECO:0000313" key="17">
    <source>
        <dbReference type="EMBL" id="AZK47777.1"/>
    </source>
</evidence>
<keyword evidence="17" id="KW-0282">Flagellum</keyword>
<dbReference type="RefSeq" id="WP_125083917.1">
    <property type="nucleotide sequence ID" value="NZ_CP034248.1"/>
</dbReference>
<keyword evidence="11" id="KW-1006">Bacterial flagellum protein export</keyword>
<dbReference type="Gene3D" id="3.40.50.300">
    <property type="entry name" value="P-loop containing nucleotide triphosphate hydrolases"/>
    <property type="match status" value="1"/>
</dbReference>
<evidence type="ECO:0000256" key="13">
    <source>
        <dbReference type="NCBIfam" id="TIGR03499"/>
    </source>
</evidence>
<evidence type="ECO:0000259" key="15">
    <source>
        <dbReference type="SMART" id="SM00382"/>
    </source>
</evidence>
<evidence type="ECO:0000256" key="7">
    <source>
        <dbReference type="ARBA" id="ARBA00022795"/>
    </source>
</evidence>
<dbReference type="InterPro" id="IPR003593">
    <property type="entry name" value="AAA+_ATPase"/>
</dbReference>
<dbReference type="SMART" id="SM00962">
    <property type="entry name" value="SRP54"/>
    <property type="match status" value="1"/>
</dbReference>
<comment type="subcellular location">
    <subcellularLocation>
        <location evidence="1">Cell membrane</location>
        <topology evidence="1">Peripheral membrane protein</topology>
        <orientation evidence="1">Cytoplasmic side</orientation>
    </subcellularLocation>
</comment>
<comment type="similarity">
    <text evidence="2">Belongs to the GTP-binding SRP family.</text>
</comment>
<keyword evidence="4" id="KW-0813">Transport</keyword>
<dbReference type="EMBL" id="CP034248">
    <property type="protein sequence ID" value="AZK47777.1"/>
    <property type="molecule type" value="Genomic_DNA"/>
</dbReference>
<keyword evidence="10" id="KW-0472">Membrane</keyword>
<dbReference type="InterPro" id="IPR027417">
    <property type="entry name" value="P-loop_NTPase"/>
</dbReference>
<dbReference type="OrthoDB" id="9778554at2"/>
<evidence type="ECO:0000256" key="2">
    <source>
        <dbReference type="ARBA" id="ARBA00008531"/>
    </source>
</evidence>
<dbReference type="CDD" id="cd17873">
    <property type="entry name" value="FlhF"/>
    <property type="match status" value="1"/>
</dbReference>
<evidence type="ECO:0000256" key="1">
    <source>
        <dbReference type="ARBA" id="ARBA00004413"/>
    </source>
</evidence>
<proteinExistence type="inferred from homology"/>
<keyword evidence="17" id="KW-0969">Cilium</keyword>
<evidence type="ECO:0000256" key="12">
    <source>
        <dbReference type="ARBA" id="ARBA00025337"/>
    </source>
</evidence>
<dbReference type="GO" id="GO:0005047">
    <property type="term" value="F:signal recognition particle binding"/>
    <property type="evidence" value="ECO:0007669"/>
    <property type="project" value="TreeGrafter"/>
</dbReference>
<keyword evidence="8" id="KW-0653">Protein transport</keyword>
<protein>
    <recommendedName>
        <fullName evidence="3 13">Flagellar biosynthesis protein FlhF</fullName>
    </recommendedName>
</protein>
<name>A0A3Q8SCX0_9BACL</name>
<evidence type="ECO:0000256" key="9">
    <source>
        <dbReference type="ARBA" id="ARBA00023134"/>
    </source>
</evidence>